<evidence type="ECO:0000313" key="9">
    <source>
        <dbReference type="Proteomes" id="UP000800039"/>
    </source>
</evidence>
<dbReference type="OrthoDB" id="3163292at2759"/>
<dbReference type="CDD" id="cd12148">
    <property type="entry name" value="fungal_TF_MHR"/>
    <property type="match status" value="1"/>
</dbReference>
<dbReference type="PANTHER" id="PTHR31845">
    <property type="entry name" value="FINGER DOMAIN PROTEIN, PUTATIVE-RELATED"/>
    <property type="match status" value="1"/>
</dbReference>
<feature type="compositionally biased region" description="Polar residues" evidence="6">
    <location>
        <begin position="9"/>
        <end position="32"/>
    </location>
</feature>
<protein>
    <recommendedName>
        <fullName evidence="7">Xylanolytic transcriptional activator regulatory domain-containing protein</fullName>
    </recommendedName>
</protein>
<evidence type="ECO:0000256" key="5">
    <source>
        <dbReference type="ARBA" id="ARBA00023242"/>
    </source>
</evidence>
<dbReference type="GO" id="GO:0000976">
    <property type="term" value="F:transcription cis-regulatory region binding"/>
    <property type="evidence" value="ECO:0007669"/>
    <property type="project" value="TreeGrafter"/>
</dbReference>
<keyword evidence="4" id="KW-0804">Transcription</keyword>
<keyword evidence="5" id="KW-0539">Nucleus</keyword>
<dbReference type="GeneID" id="63845043"/>
<evidence type="ECO:0000313" key="8">
    <source>
        <dbReference type="EMBL" id="KAF1851011.1"/>
    </source>
</evidence>
<sequence length="563" mass="63068">MAKELEALKNQQQEDTAQRFTESPSIPDSVQDSPDGPIEHPGTAVLDETGITQDHFQLEDFVIDKDLAVEIFRVFCVFYYPHIPILNPNISISTLYESSRLLFWTIIAVTTSRGIFPSFQAVSEPLNGPFLRQFQSEILNAPLPLQKIQAIVYLIMFPFPVKTQTSDSSWLYSGIALNAAMYMGLHRAKAAPSLRSIGVSSGSPRARAHTWLGCFVASTALAKHVGVSSPISGTTDLATVEQFVRSHPISPEFAYQVMVLHTLAKFFNTIVENSQESMSISLANIIDAELDELKTRYPTPWTPRVEVSNLTAKLLLYTTVVIRLQSDRASREILMRKGLSVAVRIIYVTDQGLAFRPNDFPDIPPEILQDTLPKNYFRILVLSTTFLLRFFVSNNQATPAEQELARNHVAIAQRFFHAGSKDPRDERARCALLFETLSRQRPIDLENSKLRVDDRMGASLVYDAVTTGHELRHLPIEVVEDLSNEVPNGLSRPLEPSLDTKGKDIAMDDSHMNSFETLDFSLPEDLWGNSIWGMFGNIAPSFYPSYAAPEAMQDPPGHEFTYN</sequence>
<dbReference type="GO" id="GO:0005634">
    <property type="term" value="C:nucleus"/>
    <property type="evidence" value="ECO:0007669"/>
    <property type="project" value="UniProtKB-SubCell"/>
</dbReference>
<dbReference type="EMBL" id="ML976614">
    <property type="protein sequence ID" value="KAF1851011.1"/>
    <property type="molecule type" value="Genomic_DNA"/>
</dbReference>
<gene>
    <name evidence="8" type="ORF">K460DRAFT_272345</name>
</gene>
<evidence type="ECO:0000256" key="3">
    <source>
        <dbReference type="ARBA" id="ARBA00023125"/>
    </source>
</evidence>
<feature type="domain" description="Xylanolytic transcriptional activator regulatory" evidence="7">
    <location>
        <begin position="76"/>
        <end position="219"/>
    </location>
</feature>
<keyword evidence="3" id="KW-0238">DNA-binding</keyword>
<organism evidence="8 9">
    <name type="scientific">Cucurbitaria berberidis CBS 394.84</name>
    <dbReference type="NCBI Taxonomy" id="1168544"/>
    <lineage>
        <taxon>Eukaryota</taxon>
        <taxon>Fungi</taxon>
        <taxon>Dikarya</taxon>
        <taxon>Ascomycota</taxon>
        <taxon>Pezizomycotina</taxon>
        <taxon>Dothideomycetes</taxon>
        <taxon>Pleosporomycetidae</taxon>
        <taxon>Pleosporales</taxon>
        <taxon>Pleosporineae</taxon>
        <taxon>Cucurbitariaceae</taxon>
        <taxon>Cucurbitaria</taxon>
    </lineage>
</organism>
<dbReference type="InterPro" id="IPR007219">
    <property type="entry name" value="XnlR_reg_dom"/>
</dbReference>
<reference evidence="8" key="1">
    <citation type="submission" date="2020-01" db="EMBL/GenBank/DDBJ databases">
        <authorList>
            <consortium name="DOE Joint Genome Institute"/>
            <person name="Haridas S."/>
            <person name="Albert R."/>
            <person name="Binder M."/>
            <person name="Bloem J."/>
            <person name="Labutti K."/>
            <person name="Salamov A."/>
            <person name="Andreopoulos B."/>
            <person name="Baker S.E."/>
            <person name="Barry K."/>
            <person name="Bills G."/>
            <person name="Bluhm B.H."/>
            <person name="Cannon C."/>
            <person name="Castanera R."/>
            <person name="Culley D.E."/>
            <person name="Daum C."/>
            <person name="Ezra D."/>
            <person name="Gonzalez J.B."/>
            <person name="Henrissat B."/>
            <person name="Kuo A."/>
            <person name="Liang C."/>
            <person name="Lipzen A."/>
            <person name="Lutzoni F."/>
            <person name="Magnuson J."/>
            <person name="Mondo S."/>
            <person name="Nolan M."/>
            <person name="Ohm R."/>
            <person name="Pangilinan J."/>
            <person name="Park H.-J."/>
            <person name="Ramirez L."/>
            <person name="Alfaro M."/>
            <person name="Sun H."/>
            <person name="Tritt A."/>
            <person name="Yoshinaga Y."/>
            <person name="Zwiers L.-H."/>
            <person name="Turgeon B.G."/>
            <person name="Goodwin S.B."/>
            <person name="Spatafora J.W."/>
            <person name="Crous P.W."/>
            <person name="Grigoriev I.V."/>
        </authorList>
    </citation>
    <scope>NUCLEOTIDE SEQUENCE</scope>
    <source>
        <strain evidence="8">CBS 394.84</strain>
    </source>
</reference>
<dbReference type="PANTHER" id="PTHR31845:SF21">
    <property type="entry name" value="REGULATORY PROTEIN LEU3"/>
    <property type="match status" value="1"/>
</dbReference>
<dbReference type="InterPro" id="IPR051089">
    <property type="entry name" value="prtT"/>
</dbReference>
<evidence type="ECO:0000256" key="1">
    <source>
        <dbReference type="ARBA" id="ARBA00004123"/>
    </source>
</evidence>
<keyword evidence="2" id="KW-0805">Transcription regulation</keyword>
<evidence type="ECO:0000256" key="4">
    <source>
        <dbReference type="ARBA" id="ARBA00023163"/>
    </source>
</evidence>
<comment type="caution">
    <text evidence="8">The sequence shown here is derived from an EMBL/GenBank/DDBJ whole genome shotgun (WGS) entry which is preliminary data.</text>
</comment>
<evidence type="ECO:0000256" key="6">
    <source>
        <dbReference type="SAM" id="MobiDB-lite"/>
    </source>
</evidence>
<evidence type="ECO:0000256" key="2">
    <source>
        <dbReference type="ARBA" id="ARBA00023015"/>
    </source>
</evidence>
<dbReference type="Pfam" id="PF04082">
    <property type="entry name" value="Fungal_trans"/>
    <property type="match status" value="1"/>
</dbReference>
<dbReference type="GO" id="GO:0006351">
    <property type="term" value="P:DNA-templated transcription"/>
    <property type="evidence" value="ECO:0007669"/>
    <property type="project" value="InterPro"/>
</dbReference>
<dbReference type="AlphaFoldDB" id="A0A9P4GT55"/>
<comment type="subcellular location">
    <subcellularLocation>
        <location evidence="1">Nucleus</location>
    </subcellularLocation>
</comment>
<feature type="region of interest" description="Disordered" evidence="6">
    <location>
        <begin position="1"/>
        <end position="42"/>
    </location>
</feature>
<dbReference type="GO" id="GO:0008270">
    <property type="term" value="F:zinc ion binding"/>
    <property type="evidence" value="ECO:0007669"/>
    <property type="project" value="InterPro"/>
</dbReference>
<dbReference type="Proteomes" id="UP000800039">
    <property type="component" value="Unassembled WGS sequence"/>
</dbReference>
<dbReference type="GO" id="GO:0000981">
    <property type="term" value="F:DNA-binding transcription factor activity, RNA polymerase II-specific"/>
    <property type="evidence" value="ECO:0007669"/>
    <property type="project" value="TreeGrafter"/>
</dbReference>
<keyword evidence="9" id="KW-1185">Reference proteome</keyword>
<name>A0A9P4GT55_9PLEO</name>
<evidence type="ECO:0000259" key="7">
    <source>
        <dbReference type="Pfam" id="PF04082"/>
    </source>
</evidence>
<dbReference type="RefSeq" id="XP_040793574.1">
    <property type="nucleotide sequence ID" value="XM_040927790.1"/>
</dbReference>
<accession>A0A9P4GT55</accession>
<proteinExistence type="predicted"/>